<keyword evidence="3" id="KW-1185">Reference proteome</keyword>
<protein>
    <submittedName>
        <fullName evidence="2">Uncharacterized protein</fullName>
    </submittedName>
</protein>
<accession>A0AAD5WJS9</accession>
<dbReference type="EMBL" id="JAHQIW010007237">
    <property type="protein sequence ID" value="KAJ1373204.1"/>
    <property type="molecule type" value="Genomic_DNA"/>
</dbReference>
<sequence length="55" mass="5861">MWITFIDASDTRDNDKRSFPRRLGGDGSGVGAEVEKEEGTRAADPYVTGGNGGDE</sequence>
<evidence type="ECO:0000313" key="3">
    <source>
        <dbReference type="Proteomes" id="UP001196413"/>
    </source>
</evidence>
<evidence type="ECO:0000256" key="1">
    <source>
        <dbReference type="SAM" id="MobiDB-lite"/>
    </source>
</evidence>
<evidence type="ECO:0000313" key="2">
    <source>
        <dbReference type="EMBL" id="KAJ1373204.1"/>
    </source>
</evidence>
<dbReference type="Proteomes" id="UP001196413">
    <property type="component" value="Unassembled WGS sequence"/>
</dbReference>
<proteinExistence type="predicted"/>
<feature type="region of interest" description="Disordered" evidence="1">
    <location>
        <begin position="1"/>
        <end position="55"/>
    </location>
</feature>
<feature type="compositionally biased region" description="Basic and acidic residues" evidence="1">
    <location>
        <begin position="9"/>
        <end position="18"/>
    </location>
</feature>
<reference evidence="2" key="1">
    <citation type="submission" date="2021-06" db="EMBL/GenBank/DDBJ databases">
        <title>Parelaphostrongylus tenuis whole genome reference sequence.</title>
        <authorList>
            <person name="Garwood T.J."/>
            <person name="Larsen P.A."/>
            <person name="Fountain-Jones N.M."/>
            <person name="Garbe J.R."/>
            <person name="Macchietto M.G."/>
            <person name="Kania S.A."/>
            <person name="Gerhold R.W."/>
            <person name="Richards J.E."/>
            <person name="Wolf T.M."/>
        </authorList>
    </citation>
    <scope>NUCLEOTIDE SEQUENCE</scope>
    <source>
        <strain evidence="2">MNPRO001-30</strain>
        <tissue evidence="2">Meninges</tissue>
    </source>
</reference>
<name>A0AAD5WJS9_PARTN</name>
<gene>
    <name evidence="2" type="ORF">KIN20_035552</name>
</gene>
<organism evidence="2 3">
    <name type="scientific">Parelaphostrongylus tenuis</name>
    <name type="common">Meningeal worm</name>
    <dbReference type="NCBI Taxonomy" id="148309"/>
    <lineage>
        <taxon>Eukaryota</taxon>
        <taxon>Metazoa</taxon>
        <taxon>Ecdysozoa</taxon>
        <taxon>Nematoda</taxon>
        <taxon>Chromadorea</taxon>
        <taxon>Rhabditida</taxon>
        <taxon>Rhabditina</taxon>
        <taxon>Rhabditomorpha</taxon>
        <taxon>Strongyloidea</taxon>
        <taxon>Metastrongylidae</taxon>
        <taxon>Parelaphostrongylus</taxon>
    </lineage>
</organism>
<dbReference type="AlphaFoldDB" id="A0AAD5WJS9"/>
<comment type="caution">
    <text evidence="2">The sequence shown here is derived from an EMBL/GenBank/DDBJ whole genome shotgun (WGS) entry which is preliminary data.</text>
</comment>